<organism evidence="12 13">
    <name type="scientific">Pontibacter populi</name>
    <dbReference type="NCBI Taxonomy" id="890055"/>
    <lineage>
        <taxon>Bacteria</taxon>
        <taxon>Pseudomonadati</taxon>
        <taxon>Bacteroidota</taxon>
        <taxon>Cytophagia</taxon>
        <taxon>Cytophagales</taxon>
        <taxon>Hymenobacteraceae</taxon>
        <taxon>Pontibacter</taxon>
    </lineage>
</organism>
<accession>A0ABS6XFQ3</accession>
<dbReference type="Pfam" id="PF03544">
    <property type="entry name" value="TonB_C"/>
    <property type="match status" value="1"/>
</dbReference>
<dbReference type="InterPro" id="IPR006260">
    <property type="entry name" value="TonB/TolA_C"/>
</dbReference>
<evidence type="ECO:0000256" key="9">
    <source>
        <dbReference type="ARBA" id="ARBA00023136"/>
    </source>
</evidence>
<dbReference type="Proteomes" id="UP000774935">
    <property type="component" value="Unassembled WGS sequence"/>
</dbReference>
<keyword evidence="9 10" id="KW-0472">Membrane</keyword>
<evidence type="ECO:0000256" key="5">
    <source>
        <dbReference type="ARBA" id="ARBA00022519"/>
    </source>
</evidence>
<feature type="domain" description="TonB C-terminal" evidence="11">
    <location>
        <begin position="188"/>
        <end position="279"/>
    </location>
</feature>
<keyword evidence="13" id="KW-1185">Reference proteome</keyword>
<sequence length="279" mass="30840">MKESYLFDMTFNNIVFKGRNKAYGAYKLRRVYHRHIIIAAIVAIVIFSGGLISPIVNNMFFVAPEKYVKPVYDIIEPVTIVLPPPPVEKQQEILPPVMPAKVEVATEVYAKTKVVPDNTPVKEVELANQEDLKNADFGTKKKEGIDPADLPPIVPSDDLIGIDDGIGTATAPETSILDFAEEMPEYYGGLSAMSKYLGRKLNYPAAARSENIEGTVVVTFVVGRSGDIEDVKVLKGLGFGTDEEALRVIKSMPRWRPGKQNGMPVAVRYTLPIKFSLRN</sequence>
<comment type="caution">
    <text evidence="12">The sequence shown here is derived from an EMBL/GenBank/DDBJ whole genome shotgun (WGS) entry which is preliminary data.</text>
</comment>
<comment type="similarity">
    <text evidence="2">Belongs to the TonB family.</text>
</comment>
<protein>
    <submittedName>
        <fullName evidence="12">TonB family protein</fullName>
    </submittedName>
</protein>
<evidence type="ECO:0000256" key="10">
    <source>
        <dbReference type="SAM" id="Phobius"/>
    </source>
</evidence>
<evidence type="ECO:0000256" key="4">
    <source>
        <dbReference type="ARBA" id="ARBA00022475"/>
    </source>
</evidence>
<dbReference type="InterPro" id="IPR037682">
    <property type="entry name" value="TonB_C"/>
</dbReference>
<dbReference type="RefSeq" id="WP_199111478.1">
    <property type="nucleotide sequence ID" value="NZ_JAHWXQ010000006.1"/>
</dbReference>
<evidence type="ECO:0000256" key="8">
    <source>
        <dbReference type="ARBA" id="ARBA00022989"/>
    </source>
</evidence>
<dbReference type="SUPFAM" id="SSF74653">
    <property type="entry name" value="TolA/TonB C-terminal domain"/>
    <property type="match status" value="1"/>
</dbReference>
<gene>
    <name evidence="12" type="ORF">KYK27_16880</name>
</gene>
<dbReference type="EMBL" id="JAHWXQ010000006">
    <property type="protein sequence ID" value="MBW3366737.1"/>
    <property type="molecule type" value="Genomic_DNA"/>
</dbReference>
<evidence type="ECO:0000256" key="2">
    <source>
        <dbReference type="ARBA" id="ARBA00006555"/>
    </source>
</evidence>
<dbReference type="NCBIfam" id="TIGR01352">
    <property type="entry name" value="tonB_Cterm"/>
    <property type="match status" value="1"/>
</dbReference>
<dbReference type="PANTHER" id="PTHR33446:SF2">
    <property type="entry name" value="PROTEIN TONB"/>
    <property type="match status" value="1"/>
</dbReference>
<dbReference type="InterPro" id="IPR051045">
    <property type="entry name" value="TonB-dependent_transducer"/>
</dbReference>
<keyword evidence="4" id="KW-1003">Cell membrane</keyword>
<evidence type="ECO:0000256" key="6">
    <source>
        <dbReference type="ARBA" id="ARBA00022692"/>
    </source>
</evidence>
<keyword evidence="3" id="KW-0813">Transport</keyword>
<keyword evidence="8 10" id="KW-1133">Transmembrane helix</keyword>
<keyword evidence="7" id="KW-0653">Protein transport</keyword>
<dbReference type="PANTHER" id="PTHR33446">
    <property type="entry name" value="PROTEIN TONB-RELATED"/>
    <property type="match status" value="1"/>
</dbReference>
<comment type="subcellular location">
    <subcellularLocation>
        <location evidence="1">Cell inner membrane</location>
        <topology evidence="1">Single-pass membrane protein</topology>
        <orientation evidence="1">Periplasmic side</orientation>
    </subcellularLocation>
</comment>
<feature type="transmembrane region" description="Helical" evidence="10">
    <location>
        <begin position="36"/>
        <end position="56"/>
    </location>
</feature>
<dbReference type="Gene3D" id="3.30.1150.10">
    <property type="match status" value="1"/>
</dbReference>
<keyword evidence="6 10" id="KW-0812">Transmembrane</keyword>
<name>A0ABS6XFQ3_9BACT</name>
<evidence type="ECO:0000256" key="7">
    <source>
        <dbReference type="ARBA" id="ARBA00022927"/>
    </source>
</evidence>
<proteinExistence type="inferred from homology"/>
<evidence type="ECO:0000313" key="12">
    <source>
        <dbReference type="EMBL" id="MBW3366737.1"/>
    </source>
</evidence>
<reference evidence="12 13" key="1">
    <citation type="submission" date="2021-07" db="EMBL/GenBank/DDBJ databases">
        <authorList>
            <person name="Kim M.K."/>
        </authorList>
    </citation>
    <scope>NUCLEOTIDE SEQUENCE [LARGE SCALE GENOMIC DNA]</scope>
    <source>
        <strain evidence="12 13">HLY7-15</strain>
    </source>
</reference>
<evidence type="ECO:0000256" key="3">
    <source>
        <dbReference type="ARBA" id="ARBA00022448"/>
    </source>
</evidence>
<evidence type="ECO:0000313" key="13">
    <source>
        <dbReference type="Proteomes" id="UP000774935"/>
    </source>
</evidence>
<keyword evidence="5" id="KW-0997">Cell inner membrane</keyword>
<evidence type="ECO:0000259" key="11">
    <source>
        <dbReference type="PROSITE" id="PS52015"/>
    </source>
</evidence>
<dbReference type="PROSITE" id="PS52015">
    <property type="entry name" value="TONB_CTD"/>
    <property type="match status" value="1"/>
</dbReference>
<evidence type="ECO:0000256" key="1">
    <source>
        <dbReference type="ARBA" id="ARBA00004383"/>
    </source>
</evidence>